<reference evidence="1 2" key="1">
    <citation type="journal article" date="2017" name="Int. J. Syst. Evol. Microbiol.">
        <title>Oleiagrimonas citrea sp. nov., a marine bacterium isolated from tidal flat sediment and emended description of the genus Oleiagrimonas Fang et al. 2015 and Oleiagrimonas soli.</title>
        <authorList>
            <person name="Yang S.H."/>
            <person name="Seo H.S."/>
            <person name="Seong C.N."/>
            <person name="Kwon K.K."/>
        </authorList>
    </citation>
    <scope>NUCLEOTIDE SEQUENCE [LARGE SCALE GENOMIC DNA]</scope>
    <source>
        <strain evidence="1 2">MEBiC09124</strain>
    </source>
</reference>
<keyword evidence="2" id="KW-1185">Reference proteome</keyword>
<evidence type="ECO:0000313" key="2">
    <source>
        <dbReference type="Proteomes" id="UP000541636"/>
    </source>
</evidence>
<comment type="caution">
    <text evidence="1">The sequence shown here is derived from an EMBL/GenBank/DDBJ whole genome shotgun (WGS) entry which is preliminary data.</text>
</comment>
<name>A0A846ZR89_9GAMM</name>
<gene>
    <name evidence="1" type="ORF">HF690_13220</name>
</gene>
<proteinExistence type="predicted"/>
<accession>A0A846ZR89</accession>
<evidence type="ECO:0008006" key="3">
    <source>
        <dbReference type="Google" id="ProtNLM"/>
    </source>
</evidence>
<evidence type="ECO:0000313" key="1">
    <source>
        <dbReference type="EMBL" id="NKZ39911.1"/>
    </source>
</evidence>
<dbReference type="AlphaFoldDB" id="A0A846ZR89"/>
<dbReference type="EMBL" id="JAAZQD010000005">
    <property type="protein sequence ID" value="NKZ39911.1"/>
    <property type="molecule type" value="Genomic_DNA"/>
</dbReference>
<dbReference type="Proteomes" id="UP000541636">
    <property type="component" value="Unassembled WGS sequence"/>
</dbReference>
<sequence>MSVKRIPEGQVYTLRRMGHSAPRLLQPGTHWIWPVLEHVTHRISLVGRSLELDGEGQDALHGTVYWQVLEPERADAVIERAEAFIREQAQLAAPQLAVLDSDAARNAALKDRLNATLTQHGLFVTRARLRERA</sequence>
<protein>
    <recommendedName>
        <fullName evidence="3">Band 7 domain-containing protein</fullName>
    </recommendedName>
</protein>
<organism evidence="1 2">
    <name type="scientific">Oleiagrimonas citrea</name>
    <dbReference type="NCBI Taxonomy" id="1665687"/>
    <lineage>
        <taxon>Bacteria</taxon>
        <taxon>Pseudomonadati</taxon>
        <taxon>Pseudomonadota</taxon>
        <taxon>Gammaproteobacteria</taxon>
        <taxon>Lysobacterales</taxon>
        <taxon>Rhodanobacteraceae</taxon>
        <taxon>Oleiagrimonas</taxon>
    </lineage>
</organism>